<evidence type="ECO:0000313" key="3">
    <source>
        <dbReference type="EMBL" id="HJE97896.1"/>
    </source>
</evidence>
<evidence type="ECO:0000256" key="1">
    <source>
        <dbReference type="SAM" id="Coils"/>
    </source>
</evidence>
<sequence>MEQSHSLREFIYIDNVEINSVLAQLNGGLETVMTKTNSLEESFSDNFHDGGEISGSGSLGTALLAKGEAGMSLNSSKDSGSENAQGKETSKQTVYNDYSVEVLENCLKENELLKTPSDSLRYGDIVKFNDRFDLIDFKALEATTEKETLKKILSYSEDDGTKDIKQMENKIRQIKSQVKKHPEIKDQLKILESELKRLKSEKSGMTDGIEAIHTLAEFGSNSFSNTTLISSESFISYAKNENFRMNNSQLGMLMNNPRKGIVVGVIENKFSNNNFDLQSEFMAQDIGKIGSFLTITMLQSFNLAQEDSYMIKPLAIYFE</sequence>
<gene>
    <name evidence="3" type="ORF">K8V00_09765</name>
</gene>
<proteinExistence type="predicted"/>
<feature type="compositionally biased region" description="Polar residues" evidence="2">
    <location>
        <begin position="72"/>
        <end position="91"/>
    </location>
</feature>
<dbReference type="InterPro" id="IPR045633">
    <property type="entry name" value="DUF6414"/>
</dbReference>
<feature type="coiled-coil region" evidence="1">
    <location>
        <begin position="157"/>
        <end position="208"/>
    </location>
</feature>
<comment type="caution">
    <text evidence="3">The sequence shown here is derived from an EMBL/GenBank/DDBJ whole genome shotgun (WGS) entry which is preliminary data.</text>
</comment>
<dbReference type="Proteomes" id="UP000707535">
    <property type="component" value="Unassembled WGS sequence"/>
</dbReference>
<reference evidence="3" key="1">
    <citation type="journal article" date="2021" name="PeerJ">
        <title>Extensive microbial diversity within the chicken gut microbiome revealed by metagenomics and culture.</title>
        <authorList>
            <person name="Gilroy R."/>
            <person name="Ravi A."/>
            <person name="Getino M."/>
            <person name="Pursley I."/>
            <person name="Horton D.L."/>
            <person name="Alikhan N.F."/>
            <person name="Baker D."/>
            <person name="Gharbi K."/>
            <person name="Hall N."/>
            <person name="Watson M."/>
            <person name="Adriaenssens E.M."/>
            <person name="Foster-Nyarko E."/>
            <person name="Jarju S."/>
            <person name="Secka A."/>
            <person name="Antonio M."/>
            <person name="Oren A."/>
            <person name="Chaudhuri R.R."/>
            <person name="La Ragione R."/>
            <person name="Hildebrand F."/>
            <person name="Pallen M.J."/>
        </authorList>
    </citation>
    <scope>NUCLEOTIDE SEQUENCE</scope>
    <source>
        <strain evidence="3">CHK174-6876</strain>
    </source>
</reference>
<feature type="region of interest" description="Disordered" evidence="2">
    <location>
        <begin position="71"/>
        <end position="91"/>
    </location>
</feature>
<dbReference type="EMBL" id="DYXG01000095">
    <property type="protein sequence ID" value="HJE97896.1"/>
    <property type="molecule type" value="Genomic_DNA"/>
</dbReference>
<dbReference type="AlphaFoldDB" id="A0A921K1N0"/>
<keyword evidence="1" id="KW-0175">Coiled coil</keyword>
<dbReference type="Pfam" id="PF19952">
    <property type="entry name" value="DUF6414"/>
    <property type="match status" value="1"/>
</dbReference>
<protein>
    <submittedName>
        <fullName evidence="3">Uncharacterized protein</fullName>
    </submittedName>
</protein>
<reference evidence="3" key="2">
    <citation type="submission" date="2021-09" db="EMBL/GenBank/DDBJ databases">
        <authorList>
            <person name="Gilroy R."/>
        </authorList>
    </citation>
    <scope>NUCLEOTIDE SEQUENCE</scope>
    <source>
        <strain evidence="3">CHK174-6876</strain>
    </source>
</reference>
<evidence type="ECO:0000256" key="2">
    <source>
        <dbReference type="SAM" id="MobiDB-lite"/>
    </source>
</evidence>
<organism evidence="3 4">
    <name type="scientific">Ligilactobacillus acidipiscis</name>
    <dbReference type="NCBI Taxonomy" id="89059"/>
    <lineage>
        <taxon>Bacteria</taxon>
        <taxon>Bacillati</taxon>
        <taxon>Bacillota</taxon>
        <taxon>Bacilli</taxon>
        <taxon>Lactobacillales</taxon>
        <taxon>Lactobacillaceae</taxon>
        <taxon>Ligilactobacillus</taxon>
    </lineage>
</organism>
<accession>A0A921K1N0</accession>
<evidence type="ECO:0000313" key="4">
    <source>
        <dbReference type="Proteomes" id="UP000707535"/>
    </source>
</evidence>
<name>A0A921K1N0_9LACO</name>